<evidence type="ECO:0000313" key="7">
    <source>
        <dbReference type="Proteomes" id="UP000438429"/>
    </source>
</evidence>
<evidence type="ECO:0000256" key="5">
    <source>
        <dbReference type="SAM" id="Phobius"/>
    </source>
</evidence>
<gene>
    <name evidence="6" type="ORF">F2P81_004937</name>
</gene>
<keyword evidence="3 5" id="KW-1133">Transmembrane helix</keyword>
<feature type="transmembrane region" description="Helical" evidence="5">
    <location>
        <begin position="99"/>
        <end position="122"/>
    </location>
</feature>
<dbReference type="GO" id="GO:0005886">
    <property type="term" value="C:plasma membrane"/>
    <property type="evidence" value="ECO:0007669"/>
    <property type="project" value="TreeGrafter"/>
</dbReference>
<reference evidence="6 7" key="1">
    <citation type="submission" date="2019-06" db="EMBL/GenBank/DDBJ databases">
        <title>Draft genomes of female and male turbot (Scophthalmus maximus).</title>
        <authorList>
            <person name="Xu H."/>
            <person name="Xu X.-W."/>
            <person name="Shao C."/>
            <person name="Chen S."/>
        </authorList>
    </citation>
    <scope>NUCLEOTIDE SEQUENCE [LARGE SCALE GENOMIC DNA]</scope>
    <source>
        <strain evidence="6">Ysfricsl-2016a</strain>
        <tissue evidence="6">Blood</tissue>
    </source>
</reference>
<evidence type="ECO:0000256" key="3">
    <source>
        <dbReference type="ARBA" id="ARBA00022989"/>
    </source>
</evidence>
<feature type="transmembrane region" description="Helical" evidence="5">
    <location>
        <begin position="20"/>
        <end position="43"/>
    </location>
</feature>
<dbReference type="GO" id="GO:0004930">
    <property type="term" value="F:G protein-coupled receptor activity"/>
    <property type="evidence" value="ECO:0007669"/>
    <property type="project" value="InterPro"/>
</dbReference>
<dbReference type="PANTHER" id="PTHR12011:SF454">
    <property type="entry name" value="ADHESION G-PROTEIN COUPLED RECEPTOR G5-LIKE"/>
    <property type="match status" value="1"/>
</dbReference>
<dbReference type="Pfam" id="PF00002">
    <property type="entry name" value="7tm_2"/>
    <property type="match status" value="1"/>
</dbReference>
<evidence type="ECO:0000256" key="4">
    <source>
        <dbReference type="ARBA" id="ARBA00023136"/>
    </source>
</evidence>
<dbReference type="AlphaFoldDB" id="A0A6A4TIQ8"/>
<evidence type="ECO:0000256" key="2">
    <source>
        <dbReference type="ARBA" id="ARBA00022692"/>
    </source>
</evidence>
<dbReference type="Gene3D" id="1.20.1070.10">
    <property type="entry name" value="Rhodopsin 7-helix transmembrane proteins"/>
    <property type="match status" value="1"/>
</dbReference>
<dbReference type="PANTHER" id="PTHR12011">
    <property type="entry name" value="ADHESION G-PROTEIN COUPLED RECEPTOR"/>
    <property type="match status" value="1"/>
</dbReference>
<protein>
    <recommendedName>
        <fullName evidence="8">G-protein coupled receptors family 2 profile 2 domain-containing protein</fullName>
    </recommendedName>
</protein>
<feature type="transmembrane region" description="Helical" evidence="5">
    <location>
        <begin position="72"/>
        <end position="93"/>
    </location>
</feature>
<dbReference type="GO" id="GO:0007189">
    <property type="term" value="P:adenylate cyclase-activating G protein-coupled receptor signaling pathway"/>
    <property type="evidence" value="ECO:0007669"/>
    <property type="project" value="TreeGrafter"/>
</dbReference>
<comment type="subcellular location">
    <subcellularLocation>
        <location evidence="1">Membrane</location>
        <topology evidence="1">Multi-pass membrane protein</topology>
    </subcellularLocation>
</comment>
<evidence type="ECO:0000313" key="6">
    <source>
        <dbReference type="EMBL" id="KAF0043600.1"/>
    </source>
</evidence>
<proteinExistence type="predicted"/>
<evidence type="ECO:0000256" key="1">
    <source>
        <dbReference type="ARBA" id="ARBA00004141"/>
    </source>
</evidence>
<dbReference type="Proteomes" id="UP000438429">
    <property type="component" value="Unassembled WGS sequence"/>
</dbReference>
<dbReference type="EMBL" id="VEVO01000004">
    <property type="protein sequence ID" value="KAF0043600.1"/>
    <property type="molecule type" value="Genomic_DNA"/>
</dbReference>
<name>A0A6A4TIQ8_SCOMX</name>
<accession>A0A6A4TIQ8</accession>
<dbReference type="InterPro" id="IPR000832">
    <property type="entry name" value="GPCR_2_secretin-like"/>
</dbReference>
<organism evidence="6 7">
    <name type="scientific">Scophthalmus maximus</name>
    <name type="common">Turbot</name>
    <name type="synonym">Psetta maxima</name>
    <dbReference type="NCBI Taxonomy" id="52904"/>
    <lineage>
        <taxon>Eukaryota</taxon>
        <taxon>Metazoa</taxon>
        <taxon>Chordata</taxon>
        <taxon>Craniata</taxon>
        <taxon>Vertebrata</taxon>
        <taxon>Euteleostomi</taxon>
        <taxon>Actinopterygii</taxon>
        <taxon>Neopterygii</taxon>
        <taxon>Teleostei</taxon>
        <taxon>Neoteleostei</taxon>
        <taxon>Acanthomorphata</taxon>
        <taxon>Carangaria</taxon>
        <taxon>Pleuronectiformes</taxon>
        <taxon>Pleuronectoidei</taxon>
        <taxon>Scophthalmidae</taxon>
        <taxon>Scophthalmus</taxon>
    </lineage>
</organism>
<comment type="caution">
    <text evidence="6">The sequence shown here is derived from an EMBL/GenBank/DDBJ whole genome shotgun (WGS) entry which is preliminary data.</text>
</comment>
<keyword evidence="4 5" id="KW-0472">Membrane</keyword>
<keyword evidence="2 5" id="KW-0812">Transmembrane</keyword>
<evidence type="ECO:0008006" key="8">
    <source>
        <dbReference type="Google" id="ProtNLM"/>
    </source>
</evidence>
<sequence length="203" mass="22503">MSRLPRSCWITDDAFFYTSNLVYFTLVFIFNSGILLAVALSICRTQHAFRAKSRLGAEGDLDSLGASCRSGLTVLGLTCLMGTTWGLAFLGSGYVNYSILYLFCILNSTQGLLSACVIELLFGLHSICLRGLLPLRTCCQTDSEIDGSVELVHNQRLNQPCVSLCQGFFVFLWVCQSAKMQRKQDMEDRMTSSPMKTSEVKSD</sequence>